<reference evidence="1 2" key="1">
    <citation type="submission" date="2024-02" db="EMBL/GenBank/DDBJ databases">
        <title>De novo assembly and annotation of 12 fungi associated with fruit tree decline syndrome in Ontario, Canada.</title>
        <authorList>
            <person name="Sulman M."/>
            <person name="Ellouze W."/>
            <person name="Ilyukhin E."/>
        </authorList>
    </citation>
    <scope>NUCLEOTIDE SEQUENCE [LARGE SCALE GENOMIC DNA]</scope>
    <source>
        <strain evidence="1 2">M169</strain>
    </source>
</reference>
<evidence type="ECO:0008006" key="3">
    <source>
        <dbReference type="Google" id="ProtNLM"/>
    </source>
</evidence>
<comment type="caution">
    <text evidence="1">The sequence shown here is derived from an EMBL/GenBank/DDBJ whole genome shotgun (WGS) entry which is preliminary data.</text>
</comment>
<gene>
    <name evidence="1" type="ORF">SLS63_007458</name>
</gene>
<sequence length="239" mass="26639">MSHNDNARFGAVVTISVGPDQEGFDVHQNVLTAIVGDGAFSAGLSEEQPKTFQAFMVWLYAAYTYATHFALPPKSDTVALLELYAFAYKFLILSLQDAIVSVLYEKFARDSDLWFTLGSDKLSLETFMRLIPPESHLYRLVVRSLAYSASLRSSEYLLVEPGRELRYSARPSKPATESQVEEVINSVPSELRGPLLKEVLLLKTLGAWRQGFGNIVGYEMKFLTQFDDDGSAGSSENSW</sequence>
<proteinExistence type="predicted"/>
<organism evidence="1 2">
    <name type="scientific">Diaporthe eres</name>
    <name type="common">Phomopsis oblonga</name>
    <dbReference type="NCBI Taxonomy" id="83184"/>
    <lineage>
        <taxon>Eukaryota</taxon>
        <taxon>Fungi</taxon>
        <taxon>Dikarya</taxon>
        <taxon>Ascomycota</taxon>
        <taxon>Pezizomycotina</taxon>
        <taxon>Sordariomycetes</taxon>
        <taxon>Sordariomycetidae</taxon>
        <taxon>Diaporthales</taxon>
        <taxon>Diaporthaceae</taxon>
        <taxon>Diaporthe</taxon>
        <taxon>Diaporthe eres species complex</taxon>
    </lineage>
</organism>
<dbReference type="Proteomes" id="UP001430848">
    <property type="component" value="Unassembled WGS sequence"/>
</dbReference>
<keyword evidence="2" id="KW-1185">Reference proteome</keyword>
<name>A0ABR1P5A7_DIAER</name>
<evidence type="ECO:0000313" key="1">
    <source>
        <dbReference type="EMBL" id="KAK7726840.1"/>
    </source>
</evidence>
<dbReference type="EMBL" id="JAKNSF020000041">
    <property type="protein sequence ID" value="KAK7726840.1"/>
    <property type="molecule type" value="Genomic_DNA"/>
</dbReference>
<accession>A0ABR1P5A7</accession>
<protein>
    <recommendedName>
        <fullName evidence="3">BTB domain-containing protein</fullName>
    </recommendedName>
</protein>
<evidence type="ECO:0000313" key="2">
    <source>
        <dbReference type="Proteomes" id="UP001430848"/>
    </source>
</evidence>